<sequence length="85" mass="9235">MVSTVIFCSATTAATVSNVNCECAQKQNGCEAPKAQSPSWWNWITGNKNGSQFHFFDLIELLHNSDKVAAVDKGEIEGENDKSNA</sequence>
<evidence type="ECO:0000313" key="1">
    <source>
        <dbReference type="EMBL" id="MDC2889071.1"/>
    </source>
</evidence>
<gene>
    <name evidence="1" type="ORF">PN838_10200</name>
</gene>
<evidence type="ECO:0000313" key="2">
    <source>
        <dbReference type="Proteomes" id="UP001528411"/>
    </source>
</evidence>
<dbReference type="RefSeq" id="WP_272180590.1">
    <property type="nucleotide sequence ID" value="NZ_JAQOMS010000002.1"/>
</dbReference>
<dbReference type="Proteomes" id="UP001528411">
    <property type="component" value="Unassembled WGS sequence"/>
</dbReference>
<reference evidence="1 2" key="1">
    <citation type="submission" date="2023-01" db="EMBL/GenBank/DDBJ databases">
        <title>Psychrosphaera sp. nov., isolated from marine algae.</title>
        <authorList>
            <person name="Bayburt H."/>
            <person name="Choi B.J."/>
            <person name="Kim J.M."/>
            <person name="Choi D.G."/>
            <person name="Jeon C.O."/>
        </authorList>
    </citation>
    <scope>NUCLEOTIDE SEQUENCE [LARGE SCALE GENOMIC DNA]</scope>
    <source>
        <strain evidence="1 2">G1-22</strain>
    </source>
</reference>
<accession>A0ABT5FEP4</accession>
<protein>
    <submittedName>
        <fullName evidence="1">Uncharacterized protein</fullName>
    </submittedName>
</protein>
<comment type="caution">
    <text evidence="1">The sequence shown here is derived from an EMBL/GenBank/DDBJ whole genome shotgun (WGS) entry which is preliminary data.</text>
</comment>
<keyword evidence="2" id="KW-1185">Reference proteome</keyword>
<organism evidence="1 2">
    <name type="scientific">Psychrosphaera algicola</name>
    <dbReference type="NCBI Taxonomy" id="3023714"/>
    <lineage>
        <taxon>Bacteria</taxon>
        <taxon>Pseudomonadati</taxon>
        <taxon>Pseudomonadota</taxon>
        <taxon>Gammaproteobacteria</taxon>
        <taxon>Alteromonadales</taxon>
        <taxon>Pseudoalteromonadaceae</taxon>
        <taxon>Psychrosphaera</taxon>
    </lineage>
</organism>
<proteinExistence type="predicted"/>
<name>A0ABT5FEP4_9GAMM</name>
<dbReference type="EMBL" id="JAQOMS010000002">
    <property type="protein sequence ID" value="MDC2889071.1"/>
    <property type="molecule type" value="Genomic_DNA"/>
</dbReference>